<dbReference type="InterPro" id="IPR004244">
    <property type="entry name" value="Transposase_22"/>
</dbReference>
<keyword evidence="4" id="KW-1185">Reference proteome</keyword>
<proteinExistence type="predicted"/>
<reference evidence="3 4" key="1">
    <citation type="submission" date="2020-02" db="EMBL/GenBank/DDBJ databases">
        <title>A chromosome-scale genome assembly of the black bullhead catfish (Ameiurus melas).</title>
        <authorList>
            <person name="Wen M."/>
            <person name="Zham M."/>
            <person name="Cabau C."/>
            <person name="Klopp C."/>
            <person name="Donnadieu C."/>
            <person name="Roques C."/>
            <person name="Bouchez O."/>
            <person name="Lampietro C."/>
            <person name="Jouanno E."/>
            <person name="Herpin A."/>
            <person name="Louis A."/>
            <person name="Berthelot C."/>
            <person name="Parey E."/>
            <person name="Roest-Crollius H."/>
            <person name="Braasch I."/>
            <person name="Postlethwait J."/>
            <person name="Robinson-Rechavi M."/>
            <person name="Echchiki A."/>
            <person name="Begum T."/>
            <person name="Montfort J."/>
            <person name="Schartl M."/>
            <person name="Bobe J."/>
            <person name="Guiguen Y."/>
        </authorList>
    </citation>
    <scope>NUCLEOTIDE SEQUENCE [LARGE SCALE GENOMIC DNA]</scope>
    <source>
        <strain evidence="3">M_S1</strain>
        <tissue evidence="3">Blood</tissue>
    </source>
</reference>
<feature type="compositionally biased region" description="Basic and acidic residues" evidence="1">
    <location>
        <begin position="12"/>
        <end position="21"/>
    </location>
</feature>
<gene>
    <name evidence="3" type="ORF">AMELA_G00018150</name>
</gene>
<dbReference type="Gene3D" id="3.30.70.1820">
    <property type="entry name" value="L1 transposable element, RRM domain"/>
    <property type="match status" value="1"/>
</dbReference>
<accession>A0A7J6BCX6</accession>
<protein>
    <recommendedName>
        <fullName evidence="2">L1 transposable element RRM domain-containing protein</fullName>
    </recommendedName>
</protein>
<evidence type="ECO:0000313" key="4">
    <source>
        <dbReference type="Proteomes" id="UP000593565"/>
    </source>
</evidence>
<name>A0A7J6BCX6_AMEME</name>
<comment type="caution">
    <text evidence="3">The sequence shown here is derived from an EMBL/GenBank/DDBJ whole genome shotgun (WGS) entry which is preliminary data.</text>
</comment>
<evidence type="ECO:0000259" key="2">
    <source>
        <dbReference type="Pfam" id="PF02994"/>
    </source>
</evidence>
<dbReference type="PANTHER" id="PTHR11505">
    <property type="entry name" value="L1 TRANSPOSABLE ELEMENT-RELATED"/>
    <property type="match status" value="1"/>
</dbReference>
<dbReference type="Pfam" id="PF02994">
    <property type="entry name" value="Transposase_22"/>
    <property type="match status" value="1"/>
</dbReference>
<organism evidence="3 4">
    <name type="scientific">Ameiurus melas</name>
    <name type="common">Black bullhead</name>
    <name type="synonym">Silurus melas</name>
    <dbReference type="NCBI Taxonomy" id="219545"/>
    <lineage>
        <taxon>Eukaryota</taxon>
        <taxon>Metazoa</taxon>
        <taxon>Chordata</taxon>
        <taxon>Craniata</taxon>
        <taxon>Vertebrata</taxon>
        <taxon>Euteleostomi</taxon>
        <taxon>Actinopterygii</taxon>
        <taxon>Neopterygii</taxon>
        <taxon>Teleostei</taxon>
        <taxon>Ostariophysi</taxon>
        <taxon>Siluriformes</taxon>
        <taxon>Ictaluridae</taxon>
        <taxon>Ameiurus</taxon>
    </lineage>
</organism>
<feature type="region of interest" description="Disordered" evidence="1">
    <location>
        <begin position="1"/>
        <end position="30"/>
    </location>
</feature>
<feature type="domain" description="L1 transposable element RRM" evidence="2">
    <location>
        <begin position="128"/>
        <end position="218"/>
    </location>
</feature>
<dbReference type="EMBL" id="JAAGNN010000002">
    <property type="protein sequence ID" value="KAF4092199.1"/>
    <property type="molecule type" value="Genomic_DNA"/>
</dbReference>
<dbReference type="Proteomes" id="UP000593565">
    <property type="component" value="Unassembled WGS sequence"/>
</dbReference>
<evidence type="ECO:0000313" key="3">
    <source>
        <dbReference type="EMBL" id="KAF4092199.1"/>
    </source>
</evidence>
<dbReference type="AlphaFoldDB" id="A0A7J6BCX6"/>
<dbReference type="InterPro" id="IPR043636">
    <property type="entry name" value="L1_RRM_dom"/>
</dbReference>
<sequence length="249" mass="28316">MAKKLKSSSSGDIERHLRVQDESPDGPVDRGLVLGGAAGEEIQCQLSNMSGMLTKVVADLEDLAVIRRSVTAIEIKFSELVTRVVDAEKRIEYLEFSERALSTNPPVTKRDLEKIFERLEDLENRRRRNNLGIIGVPEHEEGRDMVKFLDELFPSLLDITGHKLELERAHRVPARRSGEGDRPRPILARFLRSSDKDLVLRQARSKGRLTWKNHNIFLFPDFSNSTREKQHPFNHVLILPLASASVLPK</sequence>
<evidence type="ECO:0000256" key="1">
    <source>
        <dbReference type="SAM" id="MobiDB-lite"/>
    </source>
</evidence>